<name>A0A2H0B6H1_9BACT</name>
<dbReference type="InterPro" id="IPR004613">
    <property type="entry name" value="RNase_J"/>
</dbReference>
<keyword evidence="1" id="KW-0963">Cytoplasm</keyword>
<dbReference type="Pfam" id="PF00753">
    <property type="entry name" value="Lactamase_B"/>
    <property type="match status" value="1"/>
</dbReference>
<reference evidence="9 10" key="1">
    <citation type="submission" date="2017-09" db="EMBL/GenBank/DDBJ databases">
        <title>Depth-based differentiation of microbial function through sediment-hosted aquifers and enrichment of novel symbionts in the deep terrestrial subsurface.</title>
        <authorList>
            <person name="Probst A.J."/>
            <person name="Ladd B."/>
            <person name="Jarett J.K."/>
            <person name="Geller-Mcgrath D.E."/>
            <person name="Sieber C.M."/>
            <person name="Emerson J.B."/>
            <person name="Anantharaman K."/>
            <person name="Thomas B.C."/>
            <person name="Malmstrom R."/>
            <person name="Stieglmeier M."/>
            <person name="Klingl A."/>
            <person name="Woyke T."/>
            <person name="Ryan C.M."/>
            <person name="Banfield J.F."/>
        </authorList>
    </citation>
    <scope>NUCLEOTIDE SEQUENCE [LARGE SCALE GENOMIC DNA]</scope>
    <source>
        <strain evidence="9">CG23_combo_of_CG06-09_8_20_14_all_34_8</strain>
    </source>
</reference>
<evidence type="ECO:0000256" key="2">
    <source>
        <dbReference type="ARBA" id="ARBA00022722"/>
    </source>
</evidence>
<dbReference type="SUPFAM" id="SSF56281">
    <property type="entry name" value="Metallo-hydrolase/oxidoreductase"/>
    <property type="match status" value="1"/>
</dbReference>
<dbReference type="NCBIfam" id="TIGR00649">
    <property type="entry name" value="MG423"/>
    <property type="match status" value="1"/>
</dbReference>
<proteinExistence type="predicted"/>
<keyword evidence="3" id="KW-0479">Metal-binding</keyword>
<feature type="domain" description="Metallo-beta-lactamase" evidence="8">
    <location>
        <begin position="16"/>
        <end position="212"/>
    </location>
</feature>
<dbReference type="GO" id="GO:0046872">
    <property type="term" value="F:metal ion binding"/>
    <property type="evidence" value="ECO:0007669"/>
    <property type="project" value="UniProtKB-KW"/>
</dbReference>
<keyword evidence="7" id="KW-0694">RNA-binding</keyword>
<evidence type="ECO:0000256" key="3">
    <source>
        <dbReference type="ARBA" id="ARBA00022723"/>
    </source>
</evidence>
<evidence type="ECO:0000313" key="9">
    <source>
        <dbReference type="EMBL" id="PIP53255.1"/>
    </source>
</evidence>
<dbReference type="SMART" id="SM00849">
    <property type="entry name" value="Lactamase_B"/>
    <property type="match status" value="1"/>
</dbReference>
<keyword evidence="5" id="KW-0862">Zinc</keyword>
<dbReference type="Pfam" id="PF07521">
    <property type="entry name" value="RMMBL"/>
    <property type="match status" value="1"/>
</dbReference>
<dbReference type="GO" id="GO:0003723">
    <property type="term" value="F:RNA binding"/>
    <property type="evidence" value="ECO:0007669"/>
    <property type="project" value="UniProtKB-KW"/>
</dbReference>
<dbReference type="CDD" id="cd07714">
    <property type="entry name" value="RNaseJ_MBL-fold"/>
    <property type="match status" value="1"/>
</dbReference>
<evidence type="ECO:0000313" key="10">
    <source>
        <dbReference type="Proteomes" id="UP000229459"/>
    </source>
</evidence>
<evidence type="ECO:0000256" key="6">
    <source>
        <dbReference type="ARBA" id="ARBA00022839"/>
    </source>
</evidence>
<dbReference type="AlphaFoldDB" id="A0A2H0B6H1"/>
<evidence type="ECO:0000259" key="8">
    <source>
        <dbReference type="SMART" id="SM00849"/>
    </source>
</evidence>
<dbReference type="InterPro" id="IPR041636">
    <property type="entry name" value="RNase_J_C"/>
</dbReference>
<dbReference type="Pfam" id="PF17770">
    <property type="entry name" value="RNase_J_C"/>
    <property type="match status" value="1"/>
</dbReference>
<dbReference type="InterPro" id="IPR042173">
    <property type="entry name" value="RNase_J_2"/>
</dbReference>
<sequence>MLRIVPLGGMGKVTKNIFVYELLGHGPDQRLIVDCGMGFPEEEMLGADLLVPDVSYLMDKLDTIVGMILTHGHDDHIGALPYILPQLNKDFPIFASPLTAGFAQENLEEFGIKTKINLFPKELLQLGNFTIDPITVTHSVPDTKHLAIITPDGIYYHGSDFKFDWTPVDHIRPDVVKIAEYGRKGIKAILLDCLRVEKEGYSWSETKVGESLIREIREVTGKVVITTMSSNIHRIQQAIDAAVLHHRKVVFIGRSVEENCKVAQGLGLLKIPENVVVNKKRIKNMEDKQLCLIVAGSQGQIGSTLTRIANNEHSMVSVKEGDHIVFSADPIPGNEGNVYKTIDSLSKLGATVSYSDIQDDLHVSGHASADELRLMLTLSNPKSIVPIGGTYRHMVHFKNLASGMGWSNDQIHILDDGQIIAFDQRGGWVDNVIKLKTVIVDGLGVGDVGPVVLQDRQKMAHSGMIIVAVPAKKEGNEVIGRPEVITRGFVFARKSQELIESIADEAAKWLPVGMKVNDWKATRDEVNEKISHFVFEQTQREPLILVTLVWS</sequence>
<dbReference type="InterPro" id="IPR011108">
    <property type="entry name" value="RMMBL"/>
</dbReference>
<dbReference type="InterPro" id="IPR001279">
    <property type="entry name" value="Metallo-B-lactamas"/>
</dbReference>
<keyword evidence="4" id="KW-0378">Hydrolase</keyword>
<dbReference type="Gene3D" id="3.10.20.580">
    <property type="match status" value="1"/>
</dbReference>
<accession>A0A2H0B6H1</accession>
<dbReference type="Gene3D" id="3.60.15.10">
    <property type="entry name" value="Ribonuclease Z/Hydroxyacylglutathione hydrolase-like"/>
    <property type="match status" value="1"/>
</dbReference>
<gene>
    <name evidence="9" type="ORF">COX08_02060</name>
</gene>
<evidence type="ECO:0000256" key="7">
    <source>
        <dbReference type="ARBA" id="ARBA00022884"/>
    </source>
</evidence>
<dbReference type="Proteomes" id="UP000229459">
    <property type="component" value="Unassembled WGS sequence"/>
</dbReference>
<keyword evidence="6" id="KW-0269">Exonuclease</keyword>
<evidence type="ECO:0000256" key="4">
    <source>
        <dbReference type="ARBA" id="ARBA00022801"/>
    </source>
</evidence>
<evidence type="ECO:0000256" key="1">
    <source>
        <dbReference type="ARBA" id="ARBA00022490"/>
    </source>
</evidence>
<dbReference type="PANTHER" id="PTHR43694:SF1">
    <property type="entry name" value="RIBONUCLEASE J"/>
    <property type="match status" value="1"/>
</dbReference>
<dbReference type="Gene3D" id="3.40.50.10710">
    <property type="entry name" value="Metallo-hydrolase/oxidoreductase"/>
    <property type="match status" value="1"/>
</dbReference>
<keyword evidence="2" id="KW-0540">Nuclease</keyword>
<dbReference type="EMBL" id="PCSR01000046">
    <property type="protein sequence ID" value="PIP53255.1"/>
    <property type="molecule type" value="Genomic_DNA"/>
</dbReference>
<dbReference type="GO" id="GO:0004527">
    <property type="term" value="F:exonuclease activity"/>
    <property type="evidence" value="ECO:0007669"/>
    <property type="project" value="UniProtKB-KW"/>
</dbReference>
<dbReference type="InterPro" id="IPR055132">
    <property type="entry name" value="RNase_J_b_CASP"/>
</dbReference>
<dbReference type="PANTHER" id="PTHR43694">
    <property type="entry name" value="RIBONUCLEASE J"/>
    <property type="match status" value="1"/>
</dbReference>
<comment type="caution">
    <text evidence="9">The sequence shown here is derived from an EMBL/GenBank/DDBJ whole genome shotgun (WGS) entry which is preliminary data.</text>
</comment>
<dbReference type="Pfam" id="PF22505">
    <property type="entry name" value="RNase_J_b_CASP"/>
    <property type="match status" value="1"/>
</dbReference>
<organism evidence="9 10">
    <name type="scientific">Candidatus Beckwithbacteria bacterium CG23_combo_of_CG06-09_8_20_14_all_34_8</name>
    <dbReference type="NCBI Taxonomy" id="1974497"/>
    <lineage>
        <taxon>Bacteria</taxon>
        <taxon>Candidatus Beckwithiibacteriota</taxon>
    </lineage>
</organism>
<evidence type="ECO:0000256" key="5">
    <source>
        <dbReference type="ARBA" id="ARBA00022833"/>
    </source>
</evidence>
<protein>
    <submittedName>
        <fullName evidence="9">Ribonuclease J</fullName>
    </submittedName>
</protein>
<dbReference type="InterPro" id="IPR036866">
    <property type="entry name" value="RibonucZ/Hydroxyglut_hydro"/>
</dbReference>